<name>A0ABU0HX78_9HYPH</name>
<dbReference type="EMBL" id="JAUSVP010000003">
    <property type="protein sequence ID" value="MDQ0446944.1"/>
    <property type="molecule type" value="Genomic_DNA"/>
</dbReference>
<comment type="caution">
    <text evidence="3">The sequence shown here is derived from an EMBL/GenBank/DDBJ whole genome shotgun (WGS) entry which is preliminary data.</text>
</comment>
<feature type="domain" description="DUF2169" evidence="2">
    <location>
        <begin position="25"/>
        <end position="303"/>
    </location>
</feature>
<dbReference type="InterPro" id="IPR018683">
    <property type="entry name" value="DUF2169"/>
</dbReference>
<organism evidence="3 4">
    <name type="scientific">Methylobacterium aerolatum</name>
    <dbReference type="NCBI Taxonomy" id="418708"/>
    <lineage>
        <taxon>Bacteria</taxon>
        <taxon>Pseudomonadati</taxon>
        <taxon>Pseudomonadota</taxon>
        <taxon>Alphaproteobacteria</taxon>
        <taxon>Hyphomicrobiales</taxon>
        <taxon>Methylobacteriaceae</taxon>
        <taxon>Methylobacterium</taxon>
    </lineage>
</organism>
<evidence type="ECO:0000313" key="4">
    <source>
        <dbReference type="Proteomes" id="UP001231124"/>
    </source>
</evidence>
<protein>
    <submittedName>
        <fullName evidence="3">Uncharacterized protein YjbI with pentapeptide repeats</fullName>
    </submittedName>
</protein>
<keyword evidence="4" id="KW-1185">Reference proteome</keyword>
<reference evidence="3 4" key="1">
    <citation type="submission" date="2023-07" db="EMBL/GenBank/DDBJ databases">
        <title>Genomic Encyclopedia of Type Strains, Phase IV (KMG-IV): sequencing the most valuable type-strain genomes for metagenomic binning, comparative biology and taxonomic classification.</title>
        <authorList>
            <person name="Goeker M."/>
        </authorList>
    </citation>
    <scope>NUCLEOTIDE SEQUENCE [LARGE SCALE GENOMIC DNA]</scope>
    <source>
        <strain evidence="3 4">DSM 19013</strain>
    </source>
</reference>
<dbReference type="RefSeq" id="WP_238203552.1">
    <property type="nucleotide sequence ID" value="NZ_BPQE01000014.1"/>
</dbReference>
<dbReference type="PANTHER" id="PTHR14136:SF17">
    <property type="entry name" value="BTB_POZ DOMAIN-CONTAINING PROTEIN KCTD9"/>
    <property type="match status" value="1"/>
</dbReference>
<gene>
    <name evidence="3" type="ORF">QO012_001435</name>
</gene>
<proteinExistence type="predicted"/>
<evidence type="ECO:0000259" key="2">
    <source>
        <dbReference type="Pfam" id="PF09937"/>
    </source>
</evidence>
<dbReference type="Pfam" id="PF00805">
    <property type="entry name" value="Pentapeptide"/>
    <property type="match status" value="3"/>
</dbReference>
<accession>A0ABU0HX78</accession>
<sequence>MPAIIKPRTLGIMTQTERQGSGASLIVSAYGMFHLATPDPCRFEDEQGLWLMVGKELPPGAIFDGGMPKPVAEVLVGGYAAAAGGRPVPRMGLSWEVAGRRKSLLVTGDRTWRLANTSAAATEPVPFVQMPLTPARCFGGEGFAPNPAGTGFRARERVMAHEAVALPNLEIPEQAVRSFTDTPDPAAFGPMAFDAKERLRHAGTYDGAWLRTRAPGLAADVDPRLFLFAPGEQRLTGFLQGGEDYRLRGFSADHPTIEGRLPDFRVRCFVGWTAAGKPVVEVRMRIDTLWLFAGAGRGILIHRGTLAVEDFEAADVADVMLAYERPDAALPEAHYLRVRELRTDREQAFKYALADHQLSPARPQEQLDARAAARRDRDGARRAKQEADLAWIEQKYLAGSSIPPELRPPPPKLPPDDETALPLPLPEEIASGEIDLAALLDAMEATQRRLETTVHTAQAEMEPKTRAIEEFKTSDTEAGAVDRLFAGLGKEHVAADLDSRSPNLPDLGEIKPVTDEQAKAFAAADGAKDWRKALWDAAHPQVDEAAQLALARARFLGLPEANMLSSLSNALDRATFAIPDIDLSTVEGHPAVSPAADEGLARALAMLDSSPGLKPDTSRSVRDSLADADAKLRAGLPNLKAKPGEALETLSAAQARMEARDPSKSPAETLGESRTRMAELEGQLRERMAKESETAEETLAAMRRISPSPTRPEEPFTDHVARALGALILAEARAGLSLVGRDLAGADLRGADLSGHDLSEALMENVRLDGATLTGARLAGATLCGASLVGADLSGCDLTGTNLAKADATRARFADARLVETTLLDGRFSDAAFEGAELREIMATGIPFDGASFRRARASSCLFTRCDFAGARWTGASLTRVHFIDGDCTGIAFVDARLAEVSFLKIRAGGADFSDATYDTVTFAGEVDLQGALFPRITGQRFSIQGTDLSDACFERARLDAACFTQAVMTRANFKATSLKRAILARNDLGAADFSYANLWEAQPNRADLRGASFACANLYGADLSDARLTGADLADANLGRTVLRLASHG</sequence>
<dbReference type="Pfam" id="PF09937">
    <property type="entry name" value="DUF2169"/>
    <property type="match status" value="1"/>
</dbReference>
<dbReference type="InterPro" id="IPR051082">
    <property type="entry name" value="Pentapeptide-BTB/POZ_domain"/>
</dbReference>
<dbReference type="Proteomes" id="UP001231124">
    <property type="component" value="Unassembled WGS sequence"/>
</dbReference>
<evidence type="ECO:0000256" key="1">
    <source>
        <dbReference type="SAM" id="MobiDB-lite"/>
    </source>
</evidence>
<dbReference type="PANTHER" id="PTHR14136">
    <property type="entry name" value="BTB_POZ DOMAIN-CONTAINING PROTEIN KCTD9"/>
    <property type="match status" value="1"/>
</dbReference>
<dbReference type="Pfam" id="PF13599">
    <property type="entry name" value="Pentapeptide_4"/>
    <property type="match status" value="1"/>
</dbReference>
<dbReference type="SUPFAM" id="SSF141571">
    <property type="entry name" value="Pentapeptide repeat-like"/>
    <property type="match status" value="3"/>
</dbReference>
<feature type="region of interest" description="Disordered" evidence="1">
    <location>
        <begin position="654"/>
        <end position="675"/>
    </location>
</feature>
<dbReference type="InterPro" id="IPR001646">
    <property type="entry name" value="5peptide_repeat"/>
</dbReference>
<evidence type="ECO:0000313" key="3">
    <source>
        <dbReference type="EMBL" id="MDQ0446944.1"/>
    </source>
</evidence>
<dbReference type="Gene3D" id="2.160.20.80">
    <property type="entry name" value="E3 ubiquitin-protein ligase SopA"/>
    <property type="match status" value="2"/>
</dbReference>